<dbReference type="NCBIfam" id="NF002341">
    <property type="entry name" value="PRK01305.1-1"/>
    <property type="match status" value="1"/>
</dbReference>
<dbReference type="PIRSF" id="PIRSF037208">
    <property type="entry name" value="ATE_pro_prd"/>
    <property type="match status" value="1"/>
</dbReference>
<keyword evidence="2 4" id="KW-0808">Transferase</keyword>
<dbReference type="InterPro" id="IPR007471">
    <property type="entry name" value="N-end_Aminoacyl_Trfase_N"/>
</dbReference>
<dbReference type="Pfam" id="PF04377">
    <property type="entry name" value="ATE_C"/>
    <property type="match status" value="1"/>
</dbReference>
<dbReference type="InterPro" id="IPR030700">
    <property type="entry name" value="N-end_Aminoacyl_Trfase"/>
</dbReference>
<dbReference type="AlphaFoldDB" id="A0A127MAN3"/>
<dbReference type="GO" id="GO:0071596">
    <property type="term" value="P:ubiquitin-dependent protein catabolic process via the N-end rule pathway"/>
    <property type="evidence" value="ECO:0007669"/>
    <property type="project" value="InterPro"/>
</dbReference>
<sequence length="234" mass="27145">MTDAQQLKLYATHPHPCSYFADREAKTIFIDPEAKISGPVYSELSRRGFRRSGNHLYRPDCGACKACIASRVPVTLFRPSRTQRRVEKRNNDLVAHILSTPNADAYPLYEKYINGRHRDGDMYPPSKDQFDSFLGLGTEDTQYVHFYLGDALVAVAVTDVLNDGLSAIYTFYDPEYPQRSLGVYGILWQIARCRDLTLPYLYLGYWIRDCQKMRYKTDYKPIELLMSDRWLRLT</sequence>
<comment type="catalytic activity">
    <reaction evidence="4">
        <text>N-terminal L-glutamyl-[protein] + L-leucyl-tRNA(Leu) = N-terminal L-leucyl-L-glutamyl-[protein] + tRNA(Leu) + H(+)</text>
        <dbReference type="Rhea" id="RHEA:50412"/>
        <dbReference type="Rhea" id="RHEA-COMP:9613"/>
        <dbReference type="Rhea" id="RHEA-COMP:9622"/>
        <dbReference type="Rhea" id="RHEA-COMP:12664"/>
        <dbReference type="Rhea" id="RHEA-COMP:12668"/>
        <dbReference type="ChEBI" id="CHEBI:15378"/>
        <dbReference type="ChEBI" id="CHEBI:64721"/>
        <dbReference type="ChEBI" id="CHEBI:78442"/>
        <dbReference type="ChEBI" id="CHEBI:78494"/>
        <dbReference type="ChEBI" id="CHEBI:133041"/>
        <dbReference type="EC" id="2.3.2.29"/>
    </reaction>
</comment>
<reference evidence="7 8" key="1">
    <citation type="submission" date="2015-12" db="EMBL/GenBank/DDBJ databases">
        <authorList>
            <person name="Shamseldin A."/>
            <person name="Moawad H."/>
            <person name="Abd El-Rahim W.M."/>
            <person name="Sadowsky M.J."/>
        </authorList>
    </citation>
    <scope>NUCLEOTIDE SEQUENCE [LARGE SCALE GENOMIC DNA]</scope>
    <source>
        <strain evidence="7 8">SM2</strain>
    </source>
</reference>
<dbReference type="PANTHER" id="PTHR21367:SF1">
    <property type="entry name" value="ARGINYL-TRNA--PROTEIN TRANSFERASE 1"/>
    <property type="match status" value="1"/>
</dbReference>
<dbReference type="STRING" id="1470434.AZF00_08335"/>
<gene>
    <name evidence="4" type="primary">bpt</name>
    <name evidence="7" type="ORF">AZF00_08335</name>
</gene>
<accession>A0A127MAN3</accession>
<evidence type="ECO:0000313" key="7">
    <source>
        <dbReference type="EMBL" id="AMO70311.1"/>
    </source>
</evidence>
<evidence type="ECO:0000256" key="3">
    <source>
        <dbReference type="ARBA" id="ARBA00023315"/>
    </source>
</evidence>
<dbReference type="EC" id="2.3.2.29" evidence="4"/>
<dbReference type="KEGG" id="zal:AZF00_08335"/>
<evidence type="ECO:0000256" key="1">
    <source>
        <dbReference type="ARBA" id="ARBA00022490"/>
    </source>
</evidence>
<feature type="domain" description="N-end aminoacyl transferase N-terminal" evidence="5">
    <location>
        <begin position="15"/>
        <end position="85"/>
    </location>
</feature>
<keyword evidence="1 4" id="KW-0963">Cytoplasm</keyword>
<dbReference type="HAMAP" id="MF_00689">
    <property type="entry name" value="Bpt"/>
    <property type="match status" value="1"/>
</dbReference>
<dbReference type="NCBIfam" id="NF002342">
    <property type="entry name" value="PRK01305.1-3"/>
    <property type="match status" value="1"/>
</dbReference>
<evidence type="ECO:0000313" key="8">
    <source>
        <dbReference type="Proteomes" id="UP000074119"/>
    </source>
</evidence>
<comment type="similarity">
    <text evidence="4">Belongs to the R-transferase family. Bpt subfamily.</text>
</comment>
<dbReference type="InterPro" id="IPR016181">
    <property type="entry name" value="Acyl_CoA_acyltransferase"/>
</dbReference>
<proteinExistence type="inferred from homology"/>
<dbReference type="EMBL" id="CP014544">
    <property type="protein sequence ID" value="AMO70311.1"/>
    <property type="molecule type" value="Genomic_DNA"/>
</dbReference>
<dbReference type="InterPro" id="IPR007472">
    <property type="entry name" value="N-end_Aminoacyl_Trfase_C"/>
</dbReference>
<feature type="domain" description="N-end rule aminoacyl transferase C-terminal" evidence="6">
    <location>
        <begin position="105"/>
        <end position="225"/>
    </location>
</feature>
<dbReference type="PANTHER" id="PTHR21367">
    <property type="entry name" value="ARGININE-TRNA-PROTEIN TRANSFERASE 1"/>
    <property type="match status" value="1"/>
</dbReference>
<dbReference type="SUPFAM" id="SSF55729">
    <property type="entry name" value="Acyl-CoA N-acyltransferases (Nat)"/>
    <property type="match status" value="1"/>
</dbReference>
<dbReference type="GO" id="GO:0004057">
    <property type="term" value="F:arginyl-tRNA--protein transferase activity"/>
    <property type="evidence" value="ECO:0007669"/>
    <property type="project" value="InterPro"/>
</dbReference>
<dbReference type="InterPro" id="IPR017138">
    <property type="entry name" value="Asp_Glu_LeuTrfase"/>
</dbReference>
<organism evidence="7 8">
    <name type="scientific">Zhongshania aliphaticivorans</name>
    <dbReference type="NCBI Taxonomy" id="1470434"/>
    <lineage>
        <taxon>Bacteria</taxon>
        <taxon>Pseudomonadati</taxon>
        <taxon>Pseudomonadota</taxon>
        <taxon>Gammaproteobacteria</taxon>
        <taxon>Cellvibrionales</taxon>
        <taxon>Spongiibacteraceae</taxon>
        <taxon>Zhongshania</taxon>
    </lineage>
</organism>
<evidence type="ECO:0000259" key="6">
    <source>
        <dbReference type="Pfam" id="PF04377"/>
    </source>
</evidence>
<comment type="function">
    <text evidence="4">Functions in the N-end rule pathway of protein degradation where it conjugates Leu from its aminoacyl-tRNA to the N-termini of proteins containing an N-terminal aspartate or glutamate.</text>
</comment>
<evidence type="ECO:0000256" key="2">
    <source>
        <dbReference type="ARBA" id="ARBA00022679"/>
    </source>
</evidence>
<evidence type="ECO:0000256" key="4">
    <source>
        <dbReference type="HAMAP-Rule" id="MF_00689"/>
    </source>
</evidence>
<evidence type="ECO:0000259" key="5">
    <source>
        <dbReference type="Pfam" id="PF04376"/>
    </source>
</evidence>
<keyword evidence="3 4" id="KW-0012">Acyltransferase</keyword>
<dbReference type="GO" id="GO:0008914">
    <property type="term" value="F:leucyl-tRNA--protein transferase activity"/>
    <property type="evidence" value="ECO:0007669"/>
    <property type="project" value="UniProtKB-UniRule"/>
</dbReference>
<comment type="subcellular location">
    <subcellularLocation>
        <location evidence="4">Cytoplasm</location>
    </subcellularLocation>
</comment>
<protein>
    <recommendedName>
        <fullName evidence="4">Aspartate/glutamate leucyltransferase</fullName>
        <ecNumber evidence="4">2.3.2.29</ecNumber>
    </recommendedName>
</protein>
<dbReference type="NCBIfam" id="NF002345">
    <property type="entry name" value="PRK01305.2-2"/>
    <property type="match status" value="1"/>
</dbReference>
<dbReference type="Pfam" id="PF04376">
    <property type="entry name" value="ATE_N"/>
    <property type="match status" value="1"/>
</dbReference>
<dbReference type="GO" id="GO:0005737">
    <property type="term" value="C:cytoplasm"/>
    <property type="evidence" value="ECO:0007669"/>
    <property type="project" value="UniProtKB-SubCell"/>
</dbReference>
<dbReference type="Proteomes" id="UP000074119">
    <property type="component" value="Chromosome"/>
</dbReference>
<comment type="catalytic activity">
    <reaction evidence="4">
        <text>N-terminal L-aspartyl-[protein] + L-leucyl-tRNA(Leu) = N-terminal L-leucyl-L-aspartyl-[protein] + tRNA(Leu) + H(+)</text>
        <dbReference type="Rhea" id="RHEA:50420"/>
        <dbReference type="Rhea" id="RHEA-COMP:9613"/>
        <dbReference type="Rhea" id="RHEA-COMP:9622"/>
        <dbReference type="Rhea" id="RHEA-COMP:12669"/>
        <dbReference type="Rhea" id="RHEA-COMP:12674"/>
        <dbReference type="ChEBI" id="CHEBI:15378"/>
        <dbReference type="ChEBI" id="CHEBI:64720"/>
        <dbReference type="ChEBI" id="CHEBI:78442"/>
        <dbReference type="ChEBI" id="CHEBI:78494"/>
        <dbReference type="ChEBI" id="CHEBI:133042"/>
        <dbReference type="EC" id="2.3.2.29"/>
    </reaction>
</comment>
<name>A0A127MAN3_9GAMM</name>
<dbReference type="NCBIfam" id="NF002346">
    <property type="entry name" value="PRK01305.2-3"/>
    <property type="match status" value="1"/>
</dbReference>